<name>A0ABQ5UKI0_9HYPH</name>
<evidence type="ECO:0000259" key="1">
    <source>
        <dbReference type="Pfam" id="PF02625"/>
    </source>
</evidence>
<dbReference type="PANTHER" id="PTHR30388">
    <property type="entry name" value="ALDEHYDE OXIDOREDUCTASE MOLYBDENUM COFACTOR ASSEMBLY PROTEIN"/>
    <property type="match status" value="1"/>
</dbReference>
<evidence type="ECO:0000259" key="2">
    <source>
        <dbReference type="Pfam" id="PF13478"/>
    </source>
</evidence>
<proteinExistence type="predicted"/>
<dbReference type="PANTHER" id="PTHR30388:SF4">
    <property type="entry name" value="MOLYBDENUM COFACTOR INSERTION CHAPERONE PAOD"/>
    <property type="match status" value="1"/>
</dbReference>
<gene>
    <name evidence="3" type="ORF">GCM10007913_31030</name>
</gene>
<comment type="caution">
    <text evidence="3">The sequence shown here is derived from an EMBL/GenBank/DDBJ whole genome shotgun (WGS) entry which is preliminary data.</text>
</comment>
<keyword evidence="3" id="KW-0449">Lipoprotein</keyword>
<dbReference type="InterPro" id="IPR027051">
    <property type="entry name" value="XdhC_Rossmann_dom"/>
</dbReference>
<dbReference type="EMBL" id="BSNG01000001">
    <property type="protein sequence ID" value="GLQ11171.1"/>
    <property type="molecule type" value="Genomic_DNA"/>
</dbReference>
<keyword evidence="4" id="KW-1185">Reference proteome</keyword>
<organism evidence="3 4">
    <name type="scientific">Devosia yakushimensis</name>
    <dbReference type="NCBI Taxonomy" id="470028"/>
    <lineage>
        <taxon>Bacteria</taxon>
        <taxon>Pseudomonadati</taxon>
        <taxon>Pseudomonadota</taxon>
        <taxon>Alphaproteobacteria</taxon>
        <taxon>Hyphomicrobiales</taxon>
        <taxon>Devosiaceae</taxon>
        <taxon>Devosia</taxon>
    </lineage>
</organism>
<reference evidence="3" key="2">
    <citation type="submission" date="2023-01" db="EMBL/GenBank/DDBJ databases">
        <title>Draft genome sequence of Devosia yakushimensis strain NBRC 103855.</title>
        <authorList>
            <person name="Sun Q."/>
            <person name="Mori K."/>
        </authorList>
    </citation>
    <scope>NUCLEOTIDE SEQUENCE</scope>
    <source>
        <strain evidence="3">NBRC 103855</strain>
    </source>
</reference>
<dbReference type="Gene3D" id="3.40.50.720">
    <property type="entry name" value="NAD(P)-binding Rossmann-like Domain"/>
    <property type="match status" value="1"/>
</dbReference>
<evidence type="ECO:0000313" key="4">
    <source>
        <dbReference type="Proteomes" id="UP001161406"/>
    </source>
</evidence>
<sequence>MTKLADPSPADLQAIVPCDTGLDPDAADSVFRLLALGHAQGLAGALLTITNIVGGAPRALGAQMAVLADGRYCGYVSGGCVEAAVAGEAMKAIAVGVDKTLRFGTGSPFLDIELPCGGGIDIHIHVRPDPAMIEMALDHIAAREPFAIALAVGQGKARLTPHSEPRERNGWLHGSFIRHYHPQTQLVLIGEGYELVGLARLGHSCGLPVQAYLTAEAGAHALDDCGAAVAVLQGAQLPVLLVDPFTAIVFMLHDRFKESRLLESALDYSPFYIGALGSRRTHASRLDRLDAAGIGPDRLASLHGPVGLFGPTRTATALAISVLAEITEARAQLDG</sequence>
<reference evidence="3" key="1">
    <citation type="journal article" date="2014" name="Int. J. Syst. Evol. Microbiol.">
        <title>Complete genome of a new Firmicutes species belonging to the dominant human colonic microbiota ('Ruminococcus bicirculans') reveals two chromosomes and a selective capacity to utilize plant glucans.</title>
        <authorList>
            <consortium name="NISC Comparative Sequencing Program"/>
            <person name="Wegmann U."/>
            <person name="Louis P."/>
            <person name="Goesmann A."/>
            <person name="Henrissat B."/>
            <person name="Duncan S.H."/>
            <person name="Flint H.J."/>
        </authorList>
    </citation>
    <scope>NUCLEOTIDE SEQUENCE</scope>
    <source>
        <strain evidence="3">NBRC 103855</strain>
    </source>
</reference>
<dbReference type="Proteomes" id="UP001161406">
    <property type="component" value="Unassembled WGS sequence"/>
</dbReference>
<dbReference type="RefSeq" id="WP_284392417.1">
    <property type="nucleotide sequence ID" value="NZ_BSNG01000001.1"/>
</dbReference>
<dbReference type="InterPro" id="IPR003777">
    <property type="entry name" value="XdhC_CoxI"/>
</dbReference>
<dbReference type="Pfam" id="PF13478">
    <property type="entry name" value="XdhC_C"/>
    <property type="match status" value="1"/>
</dbReference>
<protein>
    <submittedName>
        <fullName evidence="3">Lipoprotein</fullName>
    </submittedName>
</protein>
<dbReference type="Pfam" id="PF02625">
    <property type="entry name" value="XdhC_CoxI"/>
    <property type="match status" value="1"/>
</dbReference>
<feature type="domain" description="XdhC Rossmann" evidence="2">
    <location>
        <begin position="186"/>
        <end position="326"/>
    </location>
</feature>
<feature type="domain" description="XdhC- CoxI" evidence="1">
    <location>
        <begin position="39"/>
        <end position="104"/>
    </location>
</feature>
<accession>A0ABQ5UKI0</accession>
<evidence type="ECO:0000313" key="3">
    <source>
        <dbReference type="EMBL" id="GLQ11171.1"/>
    </source>
</evidence>
<dbReference type="InterPro" id="IPR052698">
    <property type="entry name" value="MoCofactor_Util/Proc"/>
</dbReference>